<name>A0A7X6S395_9LACO</name>
<dbReference type="EMBL" id="JAAXPN010000010">
    <property type="protein sequence ID" value="NKZ24845.1"/>
    <property type="molecule type" value="Genomic_DNA"/>
</dbReference>
<dbReference type="GO" id="GO:0005975">
    <property type="term" value="P:carbohydrate metabolic process"/>
    <property type="evidence" value="ECO:0007669"/>
    <property type="project" value="UniProtKB-UniRule"/>
</dbReference>
<accession>A0A7X6S395</accession>
<dbReference type="GO" id="GO:0004360">
    <property type="term" value="F:glutamine-fructose-6-phosphate transaminase (isomerizing) activity"/>
    <property type="evidence" value="ECO:0007669"/>
    <property type="project" value="UniProtKB-UniRule"/>
</dbReference>
<dbReference type="GO" id="GO:0006487">
    <property type="term" value="P:protein N-linked glycosylation"/>
    <property type="evidence" value="ECO:0007669"/>
    <property type="project" value="TreeGrafter"/>
</dbReference>
<feature type="active site" description="For Fru-6P isomerization activity" evidence="10">
    <location>
        <position position="604"/>
    </location>
</feature>
<evidence type="ECO:0000313" key="14">
    <source>
        <dbReference type="Proteomes" id="UP000549765"/>
    </source>
</evidence>
<dbReference type="RefSeq" id="WP_168722639.1">
    <property type="nucleotide sequence ID" value="NZ_JAAXPN010000010.1"/>
</dbReference>
<feature type="domain" description="SIS" evidence="12">
    <location>
        <begin position="453"/>
        <end position="599"/>
    </location>
</feature>
<dbReference type="CDD" id="cd00714">
    <property type="entry name" value="GFAT"/>
    <property type="match status" value="1"/>
</dbReference>
<evidence type="ECO:0000256" key="5">
    <source>
        <dbReference type="ARBA" id="ARBA00022490"/>
    </source>
</evidence>
<sequence>MCGIVGITGKRVALPVLLRGLQKLEYRGYDSAGVYVNDSAAKQEFFFKEKGRVEQLEALVADKDIHGNTGIAHTRWATHGIPSAHNSHPHVSASGRFFLVHNGVIENFRELKETYLQGVEFKSETDTEVAVQLVAKLVEQDGLTVAEAFRKVLTLIGAGSYAFVLIDNQNPDVLYVARNKSPLLLGLGEDFTVVTSDAAAMLEYTHDFMSLDDGEMAIIKGTDIEVVNPDGQKIEHEPFTIEIDAAETDKGIYPYYMLKEIEEQPNVIRTLMKQYLDDKNQAKIDDQIIAELKNADRIYIVAAGTSYHASLIGKRMFEKIANRPTQVEIASEFAYDSYIPETNPFFVFLSQSGETADSREVLQMIAAKGFKSLTLTNVPNSTLAREATYALPLLAGPEIAVASTKAYTAQITVLAFLAQAMADNKVSVAHPLAAIAVAMEAILQDKDHYEALAQDYLVDASSAFYIGRANDAELALEAALKLKEISYVHTEGFAAGELKHGTLALIEDNTPVIGLITQPKTAELTRSNLAETQARGAHTLIIAADQVAHPEDQIVLPSVDSANDDSVVVDQLAILLATIPVQLLSYYTSLGRGLDVDRPRNLAKSVTVQ</sequence>
<reference evidence="13 14" key="1">
    <citation type="submission" date="2020-04" db="EMBL/GenBank/DDBJ databases">
        <title>MicrobeNet Type strains.</title>
        <authorList>
            <person name="Nicholson A.C."/>
        </authorList>
    </citation>
    <scope>NUCLEOTIDE SEQUENCE [LARGE SCALE GENOMIC DNA]</scope>
    <source>
        <strain evidence="13 14">CCUG 61472</strain>
    </source>
</reference>
<dbReference type="GO" id="GO:0005829">
    <property type="term" value="C:cytosol"/>
    <property type="evidence" value="ECO:0007669"/>
    <property type="project" value="TreeGrafter"/>
</dbReference>
<dbReference type="FunFam" id="3.40.50.10490:FF:000001">
    <property type="entry name" value="Glutamine--fructose-6-phosphate aminotransferase [isomerizing]"/>
    <property type="match status" value="1"/>
</dbReference>
<dbReference type="InterPro" id="IPR046348">
    <property type="entry name" value="SIS_dom_sf"/>
</dbReference>
<feature type="domain" description="SIS" evidence="12">
    <location>
        <begin position="288"/>
        <end position="427"/>
    </location>
</feature>
<dbReference type="SUPFAM" id="SSF53697">
    <property type="entry name" value="SIS domain"/>
    <property type="match status" value="1"/>
</dbReference>
<keyword evidence="5 10" id="KW-0963">Cytoplasm</keyword>
<evidence type="ECO:0000256" key="2">
    <source>
        <dbReference type="ARBA" id="ARBA00004496"/>
    </source>
</evidence>
<dbReference type="Gene3D" id="3.60.20.10">
    <property type="entry name" value="Glutamine Phosphoribosylpyrophosphate, subunit 1, domain 1"/>
    <property type="match status" value="1"/>
</dbReference>
<dbReference type="PANTHER" id="PTHR10937">
    <property type="entry name" value="GLUCOSAMINE--FRUCTOSE-6-PHOSPHATE AMINOTRANSFERASE, ISOMERIZING"/>
    <property type="match status" value="1"/>
</dbReference>
<dbReference type="SUPFAM" id="SSF56235">
    <property type="entry name" value="N-terminal nucleophile aminohydrolases (Ntn hydrolases)"/>
    <property type="match status" value="1"/>
</dbReference>
<dbReference type="InterPro" id="IPR001347">
    <property type="entry name" value="SIS_dom"/>
</dbReference>
<dbReference type="Gene3D" id="3.40.50.10490">
    <property type="entry name" value="Glucose-6-phosphate isomerase like protein, domain 1"/>
    <property type="match status" value="2"/>
</dbReference>
<evidence type="ECO:0000256" key="6">
    <source>
        <dbReference type="ARBA" id="ARBA00022576"/>
    </source>
</evidence>
<comment type="catalytic activity">
    <reaction evidence="1 10">
        <text>D-fructose 6-phosphate + L-glutamine = D-glucosamine 6-phosphate + L-glutamate</text>
        <dbReference type="Rhea" id="RHEA:13237"/>
        <dbReference type="ChEBI" id="CHEBI:29985"/>
        <dbReference type="ChEBI" id="CHEBI:58359"/>
        <dbReference type="ChEBI" id="CHEBI:58725"/>
        <dbReference type="ChEBI" id="CHEBI:61527"/>
        <dbReference type="EC" id="2.6.1.16"/>
    </reaction>
</comment>
<evidence type="ECO:0000259" key="12">
    <source>
        <dbReference type="PROSITE" id="PS51464"/>
    </source>
</evidence>
<dbReference type="InterPro" id="IPR035490">
    <property type="entry name" value="GlmS/FrlB_SIS"/>
</dbReference>
<comment type="subunit">
    <text evidence="10">Homodimer.</text>
</comment>
<comment type="caution">
    <text evidence="13">The sequence shown here is derived from an EMBL/GenBank/DDBJ whole genome shotgun (WGS) entry which is preliminary data.</text>
</comment>
<keyword evidence="14" id="KW-1185">Reference proteome</keyword>
<feature type="active site" description="Nucleophile; for GATase activity" evidence="10">
    <location>
        <position position="2"/>
    </location>
</feature>
<dbReference type="PROSITE" id="PS51464">
    <property type="entry name" value="SIS"/>
    <property type="match status" value="2"/>
</dbReference>
<feature type="domain" description="Glutamine amidotransferase type-2" evidence="11">
    <location>
        <begin position="2"/>
        <end position="222"/>
    </location>
</feature>
<dbReference type="InterPro" id="IPR017932">
    <property type="entry name" value="GATase_2_dom"/>
</dbReference>
<dbReference type="InterPro" id="IPR005855">
    <property type="entry name" value="GFAT"/>
</dbReference>
<dbReference type="GO" id="GO:0006002">
    <property type="term" value="P:fructose 6-phosphate metabolic process"/>
    <property type="evidence" value="ECO:0007669"/>
    <property type="project" value="TreeGrafter"/>
</dbReference>
<evidence type="ECO:0000259" key="11">
    <source>
        <dbReference type="PROSITE" id="PS51278"/>
    </source>
</evidence>
<dbReference type="PROSITE" id="PS51278">
    <property type="entry name" value="GATASE_TYPE_2"/>
    <property type="match status" value="1"/>
</dbReference>
<evidence type="ECO:0000256" key="9">
    <source>
        <dbReference type="ARBA" id="ARBA00022962"/>
    </source>
</evidence>
<dbReference type="Proteomes" id="UP000549765">
    <property type="component" value="Unassembled WGS sequence"/>
</dbReference>
<dbReference type="GO" id="GO:0006047">
    <property type="term" value="P:UDP-N-acetylglucosamine metabolic process"/>
    <property type="evidence" value="ECO:0007669"/>
    <property type="project" value="TreeGrafter"/>
</dbReference>
<dbReference type="InterPro" id="IPR047084">
    <property type="entry name" value="GFAT_N"/>
</dbReference>
<dbReference type="HAMAP" id="MF_00164">
    <property type="entry name" value="GlmS"/>
    <property type="match status" value="1"/>
</dbReference>
<dbReference type="PANTHER" id="PTHR10937:SF0">
    <property type="entry name" value="GLUTAMINE--FRUCTOSE-6-PHOSPHATE TRANSAMINASE (ISOMERIZING)"/>
    <property type="match status" value="1"/>
</dbReference>
<comment type="subcellular location">
    <subcellularLocation>
        <location evidence="2 10">Cytoplasm</location>
    </subcellularLocation>
</comment>
<protein>
    <recommendedName>
        <fullName evidence="4 10">Glutamine--fructose-6-phosphate aminotransferase [isomerizing]</fullName>
        <ecNumber evidence="3 10">2.6.1.16</ecNumber>
    </recommendedName>
    <alternativeName>
        <fullName evidence="10">D-fructose-6-phosphate amidotransferase</fullName>
    </alternativeName>
    <alternativeName>
        <fullName evidence="10">GFAT</fullName>
    </alternativeName>
    <alternativeName>
        <fullName evidence="10">Glucosamine-6-phosphate synthase</fullName>
    </alternativeName>
    <alternativeName>
        <fullName evidence="10">Hexosephosphate aminotransferase</fullName>
    </alternativeName>
    <alternativeName>
        <fullName evidence="10">L-glutamine--D-fructose-6-phosphate amidotransferase</fullName>
    </alternativeName>
</protein>
<dbReference type="NCBIfam" id="NF001484">
    <property type="entry name" value="PRK00331.1"/>
    <property type="match status" value="1"/>
</dbReference>
<keyword evidence="7 10" id="KW-0808">Transferase</keyword>
<dbReference type="EC" id="2.6.1.16" evidence="3 10"/>
<dbReference type="CDD" id="cd05008">
    <property type="entry name" value="SIS_GlmS_GlmD_1"/>
    <property type="match status" value="1"/>
</dbReference>
<evidence type="ECO:0000313" key="13">
    <source>
        <dbReference type="EMBL" id="NKZ24845.1"/>
    </source>
</evidence>
<organism evidence="13 14">
    <name type="scientific">Periweissella fabalis</name>
    <dbReference type="NCBI Taxonomy" id="1070421"/>
    <lineage>
        <taxon>Bacteria</taxon>
        <taxon>Bacillati</taxon>
        <taxon>Bacillota</taxon>
        <taxon>Bacilli</taxon>
        <taxon>Lactobacillales</taxon>
        <taxon>Lactobacillaceae</taxon>
        <taxon>Periweissella</taxon>
    </lineage>
</organism>
<keyword evidence="9" id="KW-0315">Glutamine amidotransferase</keyword>
<dbReference type="Pfam" id="PF01380">
    <property type="entry name" value="SIS"/>
    <property type="match status" value="2"/>
</dbReference>
<feature type="initiator methionine" description="Removed" evidence="10">
    <location>
        <position position="1"/>
    </location>
</feature>
<gene>
    <name evidence="10 13" type="primary">glmS</name>
    <name evidence="13" type="ORF">HF964_08580</name>
</gene>
<keyword evidence="6 10" id="KW-0032">Aminotransferase</keyword>
<dbReference type="CDD" id="cd05009">
    <property type="entry name" value="SIS_GlmS_GlmD_2"/>
    <property type="match status" value="1"/>
</dbReference>
<evidence type="ECO:0000256" key="10">
    <source>
        <dbReference type="HAMAP-Rule" id="MF_00164"/>
    </source>
</evidence>
<proteinExistence type="inferred from homology"/>
<comment type="function">
    <text evidence="10">Catalyzes the first step in hexosamine metabolism, converting fructose-6P into glucosamine-6P using glutamine as a nitrogen source.</text>
</comment>
<dbReference type="GO" id="GO:0097367">
    <property type="term" value="F:carbohydrate derivative binding"/>
    <property type="evidence" value="ECO:0007669"/>
    <property type="project" value="InterPro"/>
</dbReference>
<keyword evidence="8" id="KW-0677">Repeat</keyword>
<evidence type="ECO:0000256" key="3">
    <source>
        <dbReference type="ARBA" id="ARBA00012916"/>
    </source>
</evidence>
<dbReference type="InterPro" id="IPR029055">
    <property type="entry name" value="Ntn_hydrolases_N"/>
</dbReference>
<dbReference type="Pfam" id="PF13522">
    <property type="entry name" value="GATase_6"/>
    <property type="match status" value="1"/>
</dbReference>
<evidence type="ECO:0000256" key="1">
    <source>
        <dbReference type="ARBA" id="ARBA00001031"/>
    </source>
</evidence>
<evidence type="ECO:0000256" key="7">
    <source>
        <dbReference type="ARBA" id="ARBA00022679"/>
    </source>
</evidence>
<evidence type="ECO:0000256" key="8">
    <source>
        <dbReference type="ARBA" id="ARBA00022737"/>
    </source>
</evidence>
<dbReference type="NCBIfam" id="TIGR01135">
    <property type="entry name" value="glmS"/>
    <property type="match status" value="1"/>
</dbReference>
<dbReference type="InterPro" id="IPR035466">
    <property type="entry name" value="GlmS/AgaS_SIS"/>
</dbReference>
<dbReference type="AlphaFoldDB" id="A0A7X6S395"/>
<dbReference type="FunFam" id="3.60.20.10:FF:000006">
    <property type="entry name" value="Glutamine--fructose-6-phosphate aminotransferase [isomerizing]"/>
    <property type="match status" value="1"/>
</dbReference>
<evidence type="ECO:0000256" key="4">
    <source>
        <dbReference type="ARBA" id="ARBA00016090"/>
    </source>
</evidence>